<keyword evidence="4" id="KW-1185">Reference proteome</keyword>
<sequence length="501" mass="58286">MKEHRPTRKAEHKPPTDSNEYVRISLESETENYQELEAPNETPGPVTRRCQALLWLLAGGGLVGFALWVLWWDPISCPNHDLRPHSQQQQDASRSIEPEGVWEKFLQEQEECNPFQEKGYLHFNASDPGDNTWRPYRQTCKSSNLFEQLKQGLQMNQNSFPQDRHDSFEWLRNRTVVLIGDSIDRYHNLDFCQILSWAPGSTSDNPIPLPNPPTKTYYIEAASPLSPPPWHFHLDDPLRPPDDWPEHEHDLFKFQTPIWDSGKSNANTTRPRVCEIPAYGFTMVNLFNWGLDPKHGGRLYANISGYYPPAKYTSRIEHVLKPLLENLASHLNNPLITKPDLIEMNSGFWDLRQWSEEDIAADSENLMSAAFGDLSVDRLSWWSERQKQAIKYVSEIFPETQTPILWRSLHHVQKHYWVAYDRVFQLDQLARYNIEEIKKSDPSLNARLRIDEWGALMLGQEAHFRDVLHVAALPGGVLWGDMMLWELKRAVQKRGYSYYNS</sequence>
<dbReference type="AlphaFoldDB" id="A0A9Q3D3H0"/>
<reference evidence="3" key="1">
    <citation type="submission" date="2021-03" db="EMBL/GenBank/DDBJ databases">
        <title>Draft genome sequence of rust myrtle Austropuccinia psidii MF-1, a brazilian biotype.</title>
        <authorList>
            <person name="Quecine M.C."/>
            <person name="Pachon D.M.R."/>
            <person name="Bonatelli M.L."/>
            <person name="Correr F.H."/>
            <person name="Franceschini L.M."/>
            <person name="Leite T.F."/>
            <person name="Margarido G.R.A."/>
            <person name="Almeida C.A."/>
            <person name="Ferrarezi J.A."/>
            <person name="Labate C.A."/>
        </authorList>
    </citation>
    <scope>NUCLEOTIDE SEQUENCE</scope>
    <source>
        <strain evidence="3">MF-1</strain>
    </source>
</reference>
<evidence type="ECO:0000313" key="4">
    <source>
        <dbReference type="Proteomes" id="UP000765509"/>
    </source>
</evidence>
<keyword evidence="2" id="KW-0812">Transmembrane</keyword>
<feature type="transmembrane region" description="Helical" evidence="2">
    <location>
        <begin position="52"/>
        <end position="72"/>
    </location>
</feature>
<feature type="region of interest" description="Disordered" evidence="1">
    <location>
        <begin position="1"/>
        <end position="21"/>
    </location>
</feature>
<accession>A0A9Q3D3H0</accession>
<dbReference type="OrthoDB" id="2588793at2759"/>
<dbReference type="EMBL" id="AVOT02011944">
    <property type="protein sequence ID" value="MBW0493172.1"/>
    <property type="molecule type" value="Genomic_DNA"/>
</dbReference>
<evidence type="ECO:0000313" key="3">
    <source>
        <dbReference type="EMBL" id="MBW0493172.1"/>
    </source>
</evidence>
<evidence type="ECO:0000256" key="2">
    <source>
        <dbReference type="SAM" id="Phobius"/>
    </source>
</evidence>
<keyword evidence="2" id="KW-0472">Membrane</keyword>
<comment type="caution">
    <text evidence="3">The sequence shown here is derived from an EMBL/GenBank/DDBJ whole genome shotgun (WGS) entry which is preliminary data.</text>
</comment>
<name>A0A9Q3D3H0_9BASI</name>
<feature type="compositionally biased region" description="Basic and acidic residues" evidence="1">
    <location>
        <begin position="1"/>
        <end position="15"/>
    </location>
</feature>
<protein>
    <submittedName>
        <fullName evidence="3">Uncharacterized protein</fullName>
    </submittedName>
</protein>
<organism evidence="3 4">
    <name type="scientific">Austropuccinia psidii MF-1</name>
    <dbReference type="NCBI Taxonomy" id="1389203"/>
    <lineage>
        <taxon>Eukaryota</taxon>
        <taxon>Fungi</taxon>
        <taxon>Dikarya</taxon>
        <taxon>Basidiomycota</taxon>
        <taxon>Pucciniomycotina</taxon>
        <taxon>Pucciniomycetes</taxon>
        <taxon>Pucciniales</taxon>
        <taxon>Sphaerophragmiaceae</taxon>
        <taxon>Austropuccinia</taxon>
    </lineage>
</organism>
<proteinExistence type="predicted"/>
<gene>
    <name evidence="3" type="ORF">O181_032887</name>
</gene>
<evidence type="ECO:0000256" key="1">
    <source>
        <dbReference type="SAM" id="MobiDB-lite"/>
    </source>
</evidence>
<keyword evidence="2" id="KW-1133">Transmembrane helix</keyword>
<dbReference type="Proteomes" id="UP000765509">
    <property type="component" value="Unassembled WGS sequence"/>
</dbReference>